<feature type="transmembrane region" description="Helical" evidence="13">
    <location>
        <begin position="236"/>
        <end position="258"/>
    </location>
</feature>
<evidence type="ECO:0000256" key="4">
    <source>
        <dbReference type="ARBA" id="ARBA00022606"/>
    </source>
</evidence>
<dbReference type="GO" id="GO:0004930">
    <property type="term" value="F:G protein-coupled receptor activity"/>
    <property type="evidence" value="ECO:0007669"/>
    <property type="project" value="UniProtKB-KW"/>
</dbReference>
<dbReference type="InterPro" id="IPR000725">
    <property type="entry name" value="Olfact_rcpt"/>
</dbReference>
<evidence type="ECO:0000256" key="2">
    <source>
        <dbReference type="ARBA" id="ARBA00004651"/>
    </source>
</evidence>
<keyword evidence="11 12" id="KW-0807">Transducer</keyword>
<proteinExistence type="inferred from homology"/>
<evidence type="ECO:0000256" key="5">
    <source>
        <dbReference type="ARBA" id="ARBA00022692"/>
    </source>
</evidence>
<accession>F6Q2K7</accession>
<feature type="transmembrane region" description="Helical" evidence="13">
    <location>
        <begin position="58"/>
        <end position="76"/>
    </location>
</feature>
<evidence type="ECO:0000256" key="12">
    <source>
        <dbReference type="RuleBase" id="RU000688"/>
    </source>
</evidence>
<feature type="transmembrane region" description="Helical" evidence="13">
    <location>
        <begin position="270"/>
        <end position="290"/>
    </location>
</feature>
<reference evidence="15 16" key="1">
    <citation type="journal article" date="2008" name="Nature">
        <title>Genome analysis of the platypus reveals unique signatures of evolution.</title>
        <authorList>
            <person name="Warren W.C."/>
            <person name="Hillier L.W."/>
            <person name="Marshall Graves J.A."/>
            <person name="Birney E."/>
            <person name="Ponting C.P."/>
            <person name="Grutzner F."/>
            <person name="Belov K."/>
            <person name="Miller W."/>
            <person name="Clarke L."/>
            <person name="Chinwalla A.T."/>
            <person name="Yang S.P."/>
            <person name="Heger A."/>
            <person name="Locke D.P."/>
            <person name="Miethke P."/>
            <person name="Waters P.D."/>
            <person name="Veyrunes F."/>
            <person name="Fulton L."/>
            <person name="Fulton B."/>
            <person name="Graves T."/>
            <person name="Wallis J."/>
            <person name="Puente X.S."/>
            <person name="Lopez-Otin C."/>
            <person name="Ordonez G.R."/>
            <person name="Eichler E.E."/>
            <person name="Chen L."/>
            <person name="Cheng Z."/>
            <person name="Deakin J.E."/>
            <person name="Alsop A."/>
            <person name="Thompson K."/>
            <person name="Kirby P."/>
            <person name="Papenfuss A.T."/>
            <person name="Wakefield M.J."/>
            <person name="Olender T."/>
            <person name="Lancet D."/>
            <person name="Huttley G.A."/>
            <person name="Smit A.F."/>
            <person name="Pask A."/>
            <person name="Temple-Smith P."/>
            <person name="Batzer M.A."/>
            <person name="Walker J.A."/>
            <person name="Konkel M.K."/>
            <person name="Harris R.S."/>
            <person name="Whittington C.M."/>
            <person name="Wong E.S."/>
            <person name="Gemmell N.J."/>
            <person name="Buschiazzo E."/>
            <person name="Vargas Jentzsch I.M."/>
            <person name="Merkel A."/>
            <person name="Schmitz J."/>
            <person name="Zemann A."/>
            <person name="Churakov G."/>
            <person name="Kriegs J.O."/>
            <person name="Brosius J."/>
            <person name="Murchison E.P."/>
            <person name="Sachidanandam R."/>
            <person name="Smith C."/>
            <person name="Hannon G.J."/>
            <person name="Tsend-Ayush E."/>
            <person name="McMillan D."/>
            <person name="Attenborough R."/>
            <person name="Rens W."/>
            <person name="Ferguson-Smith M."/>
            <person name="Lefevre C.M."/>
            <person name="Sharp J.A."/>
            <person name="Nicholas K.R."/>
            <person name="Ray D.A."/>
            <person name="Kube M."/>
            <person name="Reinhardt R."/>
            <person name="Pringle T.H."/>
            <person name="Taylor J."/>
            <person name="Jones R.C."/>
            <person name="Nixon B."/>
            <person name="Dacheux J.L."/>
            <person name="Niwa H."/>
            <person name="Sekita Y."/>
            <person name="Huang X."/>
            <person name="Stark A."/>
            <person name="Kheradpour P."/>
            <person name="Kellis M."/>
            <person name="Flicek P."/>
            <person name="Chen Y."/>
            <person name="Webber C."/>
            <person name="Hardison R."/>
            <person name="Nelson J."/>
            <person name="Hallsworth-Pepin K."/>
            <person name="Delehaunty K."/>
            <person name="Markovic C."/>
            <person name="Minx P."/>
            <person name="Feng Y."/>
            <person name="Kremitzki C."/>
            <person name="Mitreva M."/>
            <person name="Glasscock J."/>
            <person name="Wylie T."/>
            <person name="Wohldmann P."/>
            <person name="Thiru P."/>
            <person name="Nhan M.N."/>
            <person name="Pohl C.S."/>
            <person name="Smith S.M."/>
            <person name="Hou S."/>
            <person name="Nefedov M."/>
            <person name="de Jong P.J."/>
            <person name="Renfree M.B."/>
            <person name="Mardis E.R."/>
            <person name="Wilson R.K."/>
        </authorList>
    </citation>
    <scope>NUCLEOTIDE SEQUENCE [LARGE SCALE GENOMIC DNA]</scope>
    <source>
        <strain evidence="15 16">Glennie</strain>
    </source>
</reference>
<evidence type="ECO:0000256" key="3">
    <source>
        <dbReference type="ARBA" id="ARBA00022475"/>
    </source>
</evidence>
<feature type="transmembrane region" description="Helical" evidence="13">
    <location>
        <begin position="196"/>
        <end position="224"/>
    </location>
</feature>
<comment type="function">
    <text evidence="1">Odorant receptor.</text>
</comment>
<dbReference type="Proteomes" id="UP000002279">
    <property type="component" value="Chromosome X5"/>
</dbReference>
<dbReference type="InParanoid" id="F6Q2K7"/>
<dbReference type="PROSITE" id="PS50262">
    <property type="entry name" value="G_PROTEIN_RECEP_F1_2"/>
    <property type="match status" value="1"/>
</dbReference>
<keyword evidence="10 12" id="KW-0675">Receptor</keyword>
<evidence type="ECO:0000256" key="8">
    <source>
        <dbReference type="ARBA" id="ARBA00023040"/>
    </source>
</evidence>
<evidence type="ECO:0000313" key="15">
    <source>
        <dbReference type="Ensembl" id="ENSOANP00000010736.3"/>
    </source>
</evidence>
<keyword evidence="4 13" id="KW-0716">Sensory transduction</keyword>
<feature type="transmembrane region" description="Helical" evidence="13">
    <location>
        <begin position="96"/>
        <end position="118"/>
    </location>
</feature>
<reference evidence="15" key="3">
    <citation type="submission" date="2025-09" db="UniProtKB">
        <authorList>
            <consortium name="Ensembl"/>
        </authorList>
    </citation>
    <scope>IDENTIFICATION</scope>
    <source>
        <strain evidence="15">Glennie</strain>
    </source>
</reference>
<dbReference type="eggNOG" id="ENOG502SHXQ">
    <property type="taxonomic scope" value="Eukaryota"/>
</dbReference>
<dbReference type="GO" id="GO:0005886">
    <property type="term" value="C:plasma membrane"/>
    <property type="evidence" value="ECO:0007669"/>
    <property type="project" value="UniProtKB-SubCell"/>
</dbReference>
<keyword evidence="9 13" id="KW-0472">Membrane</keyword>
<feature type="transmembrane region" description="Helical" evidence="13">
    <location>
        <begin position="139"/>
        <end position="159"/>
    </location>
</feature>
<dbReference type="Ensembl" id="ENSOANT00000010738.3">
    <property type="protein sequence ID" value="ENSOANP00000010736.3"/>
    <property type="gene ID" value="ENSOANG00000045926.1"/>
</dbReference>
<sequence length="323" mass="35829">MVNVTRMTGFLLMGFSDIWELQLVHATLFLLVYLVALTGNLLIIAITTFDRRLHTPMYFFLKNLSFIDLCLISTTIPKSIGNSLTNHRSISFPGCVIQLFSVVLFAGSELFVLTAMSYDRYVAICRPLHYEAVMSRRTCVQLVAASWISAGLVGVMSAAEIFSLPFCGSYEIPQFFCDITSVVKGSCSKSHIGLDVIIITSACFAVFCLICILVSYVCIFSAVLRMLSAAGRFKTFSTCLPHLAVTTVFFTTAAFANLNFSSDSSSILDLLVSVFYIAVPPALNPLIYSLRNKDMRMVMGRVLSVHLYTKDQKFLHLPSPCHF</sequence>
<dbReference type="GeneTree" id="ENSGT01050000244828"/>
<dbReference type="FunFam" id="1.20.1070.10:FF:000037">
    <property type="entry name" value="Olfactory receptor"/>
    <property type="match status" value="1"/>
</dbReference>
<keyword evidence="5 12" id="KW-0812">Transmembrane</keyword>
<evidence type="ECO:0000256" key="13">
    <source>
        <dbReference type="RuleBase" id="RU363047"/>
    </source>
</evidence>
<dbReference type="AlphaFoldDB" id="F6Q2K7"/>
<keyword evidence="16" id="KW-1185">Reference proteome</keyword>
<dbReference type="PROSITE" id="PS00237">
    <property type="entry name" value="G_PROTEIN_RECEP_F1_1"/>
    <property type="match status" value="1"/>
</dbReference>
<dbReference type="PRINTS" id="PR00237">
    <property type="entry name" value="GPCRRHODOPSN"/>
</dbReference>
<evidence type="ECO:0000256" key="7">
    <source>
        <dbReference type="ARBA" id="ARBA00022989"/>
    </source>
</evidence>
<keyword evidence="8 12" id="KW-0297">G-protein coupled receptor</keyword>
<organism evidence="15 16">
    <name type="scientific">Ornithorhynchus anatinus</name>
    <name type="common">Duckbill platypus</name>
    <dbReference type="NCBI Taxonomy" id="9258"/>
    <lineage>
        <taxon>Eukaryota</taxon>
        <taxon>Metazoa</taxon>
        <taxon>Chordata</taxon>
        <taxon>Craniata</taxon>
        <taxon>Vertebrata</taxon>
        <taxon>Euteleostomi</taxon>
        <taxon>Mammalia</taxon>
        <taxon>Monotremata</taxon>
        <taxon>Ornithorhynchidae</taxon>
        <taxon>Ornithorhynchus</taxon>
    </lineage>
</organism>
<keyword evidence="7 13" id="KW-1133">Transmembrane helix</keyword>
<protein>
    <recommendedName>
        <fullName evidence="13">Olfactory receptor</fullName>
    </recommendedName>
</protein>
<dbReference type="GO" id="GO:0005549">
    <property type="term" value="F:odorant binding"/>
    <property type="evidence" value="ECO:0000318"/>
    <property type="project" value="GO_Central"/>
</dbReference>
<evidence type="ECO:0000256" key="11">
    <source>
        <dbReference type="ARBA" id="ARBA00023224"/>
    </source>
</evidence>
<reference evidence="15" key="2">
    <citation type="submission" date="2025-08" db="UniProtKB">
        <authorList>
            <consortium name="Ensembl"/>
        </authorList>
    </citation>
    <scope>IDENTIFICATION</scope>
    <source>
        <strain evidence="15">Glennie</strain>
    </source>
</reference>
<feature type="transmembrane region" description="Helical" evidence="13">
    <location>
        <begin position="23"/>
        <end position="46"/>
    </location>
</feature>
<dbReference type="InterPro" id="IPR000276">
    <property type="entry name" value="GPCR_Rhodpsn"/>
</dbReference>
<evidence type="ECO:0000256" key="10">
    <source>
        <dbReference type="ARBA" id="ARBA00023170"/>
    </source>
</evidence>
<evidence type="ECO:0000256" key="9">
    <source>
        <dbReference type="ARBA" id="ARBA00023136"/>
    </source>
</evidence>
<keyword evidence="6 13" id="KW-0552">Olfaction</keyword>
<dbReference type="STRING" id="9258.ENSOANP00000010736"/>
<comment type="similarity">
    <text evidence="12">Belongs to the G-protein coupled receptor 1 family.</text>
</comment>
<dbReference type="Bgee" id="ENSOANG00000045926">
    <property type="expression patterns" value="Expressed in testis"/>
</dbReference>
<dbReference type="PRINTS" id="PR00245">
    <property type="entry name" value="OLFACTORYR"/>
</dbReference>
<dbReference type="InterPro" id="IPR050516">
    <property type="entry name" value="Olfactory_GPCR"/>
</dbReference>
<keyword evidence="3 13" id="KW-1003">Cell membrane</keyword>
<evidence type="ECO:0000313" key="16">
    <source>
        <dbReference type="Proteomes" id="UP000002279"/>
    </source>
</evidence>
<dbReference type="SUPFAM" id="SSF81321">
    <property type="entry name" value="Family A G protein-coupled receptor-like"/>
    <property type="match status" value="1"/>
</dbReference>
<dbReference type="PANTHER" id="PTHR26452">
    <property type="entry name" value="OLFACTORY RECEPTOR"/>
    <property type="match status" value="1"/>
</dbReference>
<evidence type="ECO:0000256" key="6">
    <source>
        <dbReference type="ARBA" id="ARBA00022725"/>
    </source>
</evidence>
<evidence type="ECO:0000256" key="1">
    <source>
        <dbReference type="ARBA" id="ARBA00002936"/>
    </source>
</evidence>
<dbReference type="Pfam" id="PF13853">
    <property type="entry name" value="7tm_4"/>
    <property type="match status" value="1"/>
</dbReference>
<dbReference type="HOGENOM" id="CLU_012526_1_0_1"/>
<evidence type="ECO:0000259" key="14">
    <source>
        <dbReference type="PROSITE" id="PS50262"/>
    </source>
</evidence>
<dbReference type="GO" id="GO:0004984">
    <property type="term" value="F:olfactory receptor activity"/>
    <property type="evidence" value="ECO:0000318"/>
    <property type="project" value="GO_Central"/>
</dbReference>
<dbReference type="OMA" id="LRMPAHE"/>
<dbReference type="InterPro" id="IPR017452">
    <property type="entry name" value="GPCR_Rhodpsn_7TM"/>
</dbReference>
<dbReference type="Gene3D" id="1.20.1070.10">
    <property type="entry name" value="Rhodopsin 7-helix transmembrane proteins"/>
    <property type="match status" value="1"/>
</dbReference>
<comment type="subcellular location">
    <subcellularLocation>
        <location evidence="2 13">Cell membrane</location>
        <topology evidence="2 13">Multi-pass membrane protein</topology>
    </subcellularLocation>
</comment>
<name>F6Q2K7_ORNAN</name>
<dbReference type="CDD" id="cd15227">
    <property type="entry name" value="7tmA_OR14-like"/>
    <property type="match status" value="1"/>
</dbReference>
<feature type="domain" description="G-protein coupled receptors family 1 profile" evidence="14">
    <location>
        <begin position="39"/>
        <end position="288"/>
    </location>
</feature>